<gene>
    <name evidence="1" type="ORF">O0R46_08085</name>
</gene>
<keyword evidence="2" id="KW-1185">Reference proteome</keyword>
<dbReference type="InterPro" id="IPR025352">
    <property type="entry name" value="DUF4256"/>
</dbReference>
<evidence type="ECO:0000313" key="1">
    <source>
        <dbReference type="EMBL" id="WAW14550.1"/>
    </source>
</evidence>
<dbReference type="Pfam" id="PF14066">
    <property type="entry name" value="DUF4256"/>
    <property type="match status" value="1"/>
</dbReference>
<name>A0ABY7JRE5_9FIRM</name>
<dbReference type="Proteomes" id="UP001164187">
    <property type="component" value="Chromosome"/>
</dbReference>
<reference evidence="1" key="1">
    <citation type="submission" date="2022-12" db="EMBL/GenBank/DDBJ databases">
        <title>Peptostreptococcus.</title>
        <authorList>
            <person name="Lee S.H."/>
        </authorList>
    </citation>
    <scope>NUCLEOTIDE SEQUENCE</scope>
    <source>
        <strain evidence="1">CBA3647</strain>
    </source>
</reference>
<accession>A0ABY7JRE5</accession>
<evidence type="ECO:0000313" key="2">
    <source>
        <dbReference type="Proteomes" id="UP001164187"/>
    </source>
</evidence>
<dbReference type="RefSeq" id="WP_269311247.1">
    <property type="nucleotide sequence ID" value="NZ_CP114052.1"/>
</dbReference>
<proteinExistence type="predicted"/>
<dbReference type="EMBL" id="CP114052">
    <property type="protein sequence ID" value="WAW14550.1"/>
    <property type="molecule type" value="Genomic_DNA"/>
</dbReference>
<sequence length="189" mass="22517">MKNIEEIKLDNKSIKEFIKLLELRFLENMHRHPQIDWVNVENRLEKNRNLVEIIYRMEKTGGEPDLIEYDEHNDKYIFCDFSIESPSGRRSLCYDLQAWEKRKKNKPISDAHTVAEKIGIEILDENWYRKLQSLGDFDFKSSSWIETPNSMRKLGGGLFGDKRYNRTFIYHNGVESYYASRGFRGLLRV</sequence>
<protein>
    <submittedName>
        <fullName evidence="1">DUF4256 domain-containing protein</fullName>
    </submittedName>
</protein>
<organism evidence="1 2">
    <name type="scientific">Peptostreptococcus equinus</name>
    <dbReference type="NCBI Taxonomy" id="3003601"/>
    <lineage>
        <taxon>Bacteria</taxon>
        <taxon>Bacillati</taxon>
        <taxon>Bacillota</taxon>
        <taxon>Clostridia</taxon>
        <taxon>Peptostreptococcales</taxon>
        <taxon>Peptostreptococcaceae</taxon>
        <taxon>Peptostreptococcus</taxon>
    </lineage>
</organism>